<reference evidence="2 3" key="1">
    <citation type="submission" date="2016-11" db="EMBL/GenBank/DDBJ databases">
        <authorList>
            <person name="Varghese N."/>
            <person name="Submissions S."/>
        </authorList>
    </citation>
    <scope>NUCLEOTIDE SEQUENCE [LARGE SCALE GENOMIC DNA]</scope>
    <source>
        <strain evidence="2 3">DSM 17919</strain>
    </source>
</reference>
<dbReference type="GO" id="GO:0006629">
    <property type="term" value="P:lipid metabolic process"/>
    <property type="evidence" value="ECO:0007669"/>
    <property type="project" value="InterPro"/>
</dbReference>
<evidence type="ECO:0000313" key="2">
    <source>
        <dbReference type="EMBL" id="SHJ10872.1"/>
    </source>
</evidence>
<organism evidence="2 3">
    <name type="scientific">Halodesulfovibrio aestuarii</name>
    <dbReference type="NCBI Taxonomy" id="126333"/>
    <lineage>
        <taxon>Bacteria</taxon>
        <taxon>Pseudomonadati</taxon>
        <taxon>Thermodesulfobacteriota</taxon>
        <taxon>Desulfovibrionia</taxon>
        <taxon>Desulfovibrionales</taxon>
        <taxon>Desulfovibrionaceae</taxon>
        <taxon>Halodesulfovibrio</taxon>
    </lineage>
</organism>
<proteinExistence type="predicted"/>
<dbReference type="GO" id="GO:0008081">
    <property type="term" value="F:phosphoric diester hydrolase activity"/>
    <property type="evidence" value="ECO:0007669"/>
    <property type="project" value="InterPro"/>
</dbReference>
<dbReference type="EMBL" id="FQZR01000003">
    <property type="protein sequence ID" value="SHJ10872.1"/>
    <property type="molecule type" value="Genomic_DNA"/>
</dbReference>
<dbReference type="InterPro" id="IPR017946">
    <property type="entry name" value="PLC-like_Pdiesterase_TIM-brl"/>
</dbReference>
<dbReference type="PROSITE" id="PS50007">
    <property type="entry name" value="PIPLC_X_DOMAIN"/>
    <property type="match status" value="1"/>
</dbReference>
<accession>A0A8G2C9J7</accession>
<dbReference type="PANTHER" id="PTHR46211">
    <property type="entry name" value="GLYCEROPHOSPHORYL DIESTER PHOSPHODIESTERASE"/>
    <property type="match status" value="1"/>
</dbReference>
<evidence type="ECO:0000313" key="3">
    <source>
        <dbReference type="Proteomes" id="UP000184001"/>
    </source>
</evidence>
<dbReference type="Proteomes" id="UP000184001">
    <property type="component" value="Unassembled WGS sequence"/>
</dbReference>
<dbReference type="RefSeq" id="WP_020000370.1">
    <property type="nucleotide sequence ID" value="NZ_CP192219.1"/>
</dbReference>
<feature type="domain" description="GP-PDE" evidence="1">
    <location>
        <begin position="9"/>
        <end position="277"/>
    </location>
</feature>
<dbReference type="PROSITE" id="PS51704">
    <property type="entry name" value="GP_PDE"/>
    <property type="match status" value="1"/>
</dbReference>
<name>A0A8G2C9J7_9BACT</name>
<evidence type="ECO:0000259" key="1">
    <source>
        <dbReference type="PROSITE" id="PS51704"/>
    </source>
</evidence>
<dbReference type="Pfam" id="PF03009">
    <property type="entry name" value="GDPD"/>
    <property type="match status" value="1"/>
</dbReference>
<comment type="caution">
    <text evidence="2">The sequence shown here is derived from an EMBL/GenBank/DDBJ whole genome shotgun (WGS) entry which is preliminary data.</text>
</comment>
<dbReference type="AlphaFoldDB" id="A0A8G2C9J7"/>
<dbReference type="SUPFAM" id="SSF51695">
    <property type="entry name" value="PLC-like phosphodiesterases"/>
    <property type="match status" value="1"/>
</dbReference>
<dbReference type="Gene3D" id="3.20.20.190">
    <property type="entry name" value="Phosphatidylinositol (PI) phosphodiesterase"/>
    <property type="match status" value="1"/>
</dbReference>
<dbReference type="InterPro" id="IPR030395">
    <property type="entry name" value="GP_PDE_dom"/>
</dbReference>
<sequence length="283" mass="31799">MFTEKANECITHAHRGARAYAPENTMPAFRKAHDLGAEAIELDVNLTKDGYAVIYHDYVLTRTTNIAELPHLQKHGKKTGIHHLTLDEVRVLDAGKWYAETDPHGQINNGVVPAEIAAAFAGTTIPTLDELLIFIKSSGMLLNLEIKDQTQIGDHSHTIIHTILEQIFKHDVKEQTMISSFNHDYLTKIYAEMPDMPLGVLTEKRIEKSVEYCKKLNASAFHPCRTFTTADDIKKLREAGLMVNIWTINSEHELYAFAHWGTSGLISDFPDRALAAIQAVRSR</sequence>
<gene>
    <name evidence="2" type="ORF">SAMN05660830_01667</name>
</gene>
<protein>
    <submittedName>
        <fullName evidence="2">Glycerophosphoryl diester phosphodiesterase</fullName>
    </submittedName>
</protein>
<dbReference type="PANTHER" id="PTHR46211:SF14">
    <property type="entry name" value="GLYCEROPHOSPHODIESTER PHOSPHODIESTERASE"/>
    <property type="match status" value="1"/>
</dbReference>